<dbReference type="SMART" id="SM00014">
    <property type="entry name" value="acidPPc"/>
    <property type="match status" value="1"/>
</dbReference>
<dbReference type="Proteomes" id="UP000070224">
    <property type="component" value="Unassembled WGS sequence"/>
</dbReference>
<dbReference type="PATRIC" id="fig|322095.3.peg.1927"/>
<dbReference type="CDD" id="cd03394">
    <property type="entry name" value="PAP2_like_5"/>
    <property type="match status" value="1"/>
</dbReference>
<dbReference type="InterPro" id="IPR000326">
    <property type="entry name" value="PAP2/HPO"/>
</dbReference>
<evidence type="ECO:0000256" key="1">
    <source>
        <dbReference type="SAM" id="SignalP"/>
    </source>
</evidence>
<dbReference type="RefSeq" id="WP_060936008.1">
    <property type="nucleotide sequence ID" value="NZ_KQ960465.1"/>
</dbReference>
<dbReference type="OrthoDB" id="9773582at2"/>
<dbReference type="EMBL" id="LSDK01000136">
    <property type="protein sequence ID" value="KXB73531.1"/>
    <property type="molecule type" value="Genomic_DNA"/>
</dbReference>
<comment type="caution">
    <text evidence="3">The sequence shown here is derived from an EMBL/GenBank/DDBJ whole genome shotgun (WGS) entry which is preliminary data.</text>
</comment>
<dbReference type="AlphaFoldDB" id="A0A134B0S4"/>
<accession>A0A134B0S4</accession>
<organism evidence="3 4">
    <name type="scientific">Porphyromonas somerae</name>
    <dbReference type="NCBI Taxonomy" id="322095"/>
    <lineage>
        <taxon>Bacteria</taxon>
        <taxon>Pseudomonadati</taxon>
        <taxon>Bacteroidota</taxon>
        <taxon>Bacteroidia</taxon>
        <taxon>Bacteroidales</taxon>
        <taxon>Porphyromonadaceae</taxon>
        <taxon>Porphyromonas</taxon>
    </lineage>
</organism>
<reference evidence="4" key="1">
    <citation type="submission" date="2016-01" db="EMBL/GenBank/DDBJ databases">
        <authorList>
            <person name="Mitreva M."/>
            <person name="Pepin K.H."/>
            <person name="Mihindukulasuriya K.A."/>
            <person name="Fulton R."/>
            <person name="Fronick C."/>
            <person name="O'Laughlin M."/>
            <person name="Miner T."/>
            <person name="Herter B."/>
            <person name="Rosa B.A."/>
            <person name="Cordes M."/>
            <person name="Tomlinson C."/>
            <person name="Wollam A."/>
            <person name="Palsikar V.B."/>
            <person name="Mardis E.R."/>
            <person name="Wilson R.K."/>
        </authorList>
    </citation>
    <scope>NUCLEOTIDE SEQUENCE [LARGE SCALE GENOMIC DNA]</scope>
    <source>
        <strain evidence="4">KA00683</strain>
    </source>
</reference>
<dbReference type="PANTHER" id="PTHR14969">
    <property type="entry name" value="SPHINGOSINE-1-PHOSPHATE PHOSPHOHYDROLASE"/>
    <property type="match status" value="1"/>
</dbReference>
<dbReference type="PANTHER" id="PTHR14969:SF13">
    <property type="entry name" value="AT30094P"/>
    <property type="match status" value="1"/>
</dbReference>
<feature type="signal peptide" evidence="1">
    <location>
        <begin position="1"/>
        <end position="21"/>
    </location>
</feature>
<name>A0A134B0S4_9PORP</name>
<dbReference type="InterPro" id="IPR036938">
    <property type="entry name" value="PAP2/HPO_sf"/>
</dbReference>
<gene>
    <name evidence="3" type="ORF">HMPREF3185_01953</name>
</gene>
<protein>
    <submittedName>
        <fullName evidence="3">PAP2 family protein</fullName>
    </submittedName>
</protein>
<keyword evidence="4" id="KW-1185">Reference proteome</keyword>
<dbReference type="SUPFAM" id="SSF48317">
    <property type="entry name" value="Acid phosphatase/Vanadium-dependent haloperoxidase"/>
    <property type="match status" value="1"/>
</dbReference>
<feature type="chain" id="PRO_5007462031" evidence="1">
    <location>
        <begin position="22"/>
        <end position="422"/>
    </location>
</feature>
<keyword evidence="1" id="KW-0732">Signal</keyword>
<dbReference type="Pfam" id="PF01569">
    <property type="entry name" value="PAP2"/>
    <property type="match status" value="1"/>
</dbReference>
<proteinExistence type="predicted"/>
<evidence type="ECO:0000313" key="3">
    <source>
        <dbReference type="EMBL" id="KXB73531.1"/>
    </source>
</evidence>
<dbReference type="Gene3D" id="1.20.144.10">
    <property type="entry name" value="Phosphatidic acid phosphatase type 2/haloperoxidase"/>
    <property type="match status" value="1"/>
</dbReference>
<evidence type="ECO:0000313" key="4">
    <source>
        <dbReference type="Proteomes" id="UP000070224"/>
    </source>
</evidence>
<dbReference type="STRING" id="322095.HMPREF3185_01953"/>
<sequence length="422" mass="46138">MNKKAYPLALLSLLTALPSEAQSAADTLSYAATTAYRPDTLSNAQKTNQLLLQGALSATPLVGIGVMQNIHNEQIRTIRYGHYPHFRHHYDDYLQFAPLAAQLGLRFAGVEGTSKSPWQVLTADVAATATMLAVTSAIKYTARVRRPDGSSRNSFPSGHTAMAFTSATLLSLEYGERYPWLPPVSYGLASITGLGRILNNRHWIGDVVTGAGLGILSGHIGYWISDRLFGSTGRQLKYYNEEPTPHLRLYAPITLSATPSQGEGTWSLQGRHAALGVEYTPPQWPLYLKGNVGLSTFRGQEGGDGLGRSAQDRYLSLRLGLGRDLRLWRGFHISASASAALRKHVGRATTFPAYEPALYMPASSVGMGIELAPRWRFTKELGLRLPLGLDYYPSSYHLTTPQRTYGLSPVSFYGGTALEVYL</sequence>
<evidence type="ECO:0000259" key="2">
    <source>
        <dbReference type="SMART" id="SM00014"/>
    </source>
</evidence>
<feature type="domain" description="Phosphatidic acid phosphatase type 2/haloperoxidase" evidence="2">
    <location>
        <begin position="120"/>
        <end position="222"/>
    </location>
</feature>